<organism evidence="3 4">
    <name type="scientific">Flavobacterium suaedae</name>
    <dbReference type="NCBI Taxonomy" id="1767027"/>
    <lineage>
        <taxon>Bacteria</taxon>
        <taxon>Pseudomonadati</taxon>
        <taxon>Bacteroidota</taxon>
        <taxon>Flavobacteriia</taxon>
        <taxon>Flavobacteriales</taxon>
        <taxon>Flavobacteriaceae</taxon>
        <taxon>Flavobacterium</taxon>
    </lineage>
</organism>
<reference evidence="4" key="1">
    <citation type="journal article" date="2019" name="Int. J. Syst. Evol. Microbiol.">
        <title>The Global Catalogue of Microorganisms (GCM) 10K type strain sequencing project: providing services to taxonomists for standard genome sequencing and annotation.</title>
        <authorList>
            <consortium name="The Broad Institute Genomics Platform"/>
            <consortium name="The Broad Institute Genome Sequencing Center for Infectious Disease"/>
            <person name="Wu L."/>
            <person name="Ma J."/>
        </authorList>
    </citation>
    <scope>NUCLEOTIDE SEQUENCE [LARGE SCALE GENOMIC DNA]</scope>
    <source>
        <strain evidence="4">CGMCC 1.15461</strain>
    </source>
</reference>
<proteinExistence type="predicted"/>
<keyword evidence="4" id="KW-1185">Reference proteome</keyword>
<dbReference type="Proteomes" id="UP000615760">
    <property type="component" value="Unassembled WGS sequence"/>
</dbReference>
<gene>
    <name evidence="3" type="ORF">GCM10007424_21730</name>
</gene>
<dbReference type="Pfam" id="PF13439">
    <property type="entry name" value="Glyco_transf_4"/>
    <property type="match status" value="1"/>
</dbReference>
<feature type="domain" description="Glycosyl transferase family 1" evidence="1">
    <location>
        <begin position="196"/>
        <end position="351"/>
    </location>
</feature>
<dbReference type="InterPro" id="IPR028098">
    <property type="entry name" value="Glyco_trans_4-like_N"/>
</dbReference>
<protein>
    <submittedName>
        <fullName evidence="3">N-acetyl-alpha-D-glucosaminyl L-malate synthase BshA</fullName>
    </submittedName>
</protein>
<dbReference type="PANTHER" id="PTHR45947">
    <property type="entry name" value="SULFOQUINOVOSYL TRANSFERASE SQD2"/>
    <property type="match status" value="1"/>
</dbReference>
<feature type="domain" description="Glycosyltransferase subfamily 4-like N-terminal" evidence="2">
    <location>
        <begin position="11"/>
        <end position="179"/>
    </location>
</feature>
<dbReference type="SUPFAM" id="SSF53756">
    <property type="entry name" value="UDP-Glycosyltransferase/glycogen phosphorylase"/>
    <property type="match status" value="1"/>
</dbReference>
<dbReference type="Pfam" id="PF00534">
    <property type="entry name" value="Glycos_transf_1"/>
    <property type="match status" value="1"/>
</dbReference>
<dbReference type="RefSeq" id="WP_188621315.1">
    <property type="nucleotide sequence ID" value="NZ_BMJE01000005.1"/>
</dbReference>
<dbReference type="NCBIfam" id="TIGR03999">
    <property type="entry name" value="thiol_BshA"/>
    <property type="match status" value="1"/>
</dbReference>
<comment type="caution">
    <text evidence="3">The sequence shown here is derived from an EMBL/GenBank/DDBJ whole genome shotgun (WGS) entry which is preliminary data.</text>
</comment>
<dbReference type="InterPro" id="IPR001296">
    <property type="entry name" value="Glyco_trans_1"/>
</dbReference>
<evidence type="ECO:0000313" key="4">
    <source>
        <dbReference type="Proteomes" id="UP000615760"/>
    </source>
</evidence>
<evidence type="ECO:0000313" key="3">
    <source>
        <dbReference type="EMBL" id="GGB81280.1"/>
    </source>
</evidence>
<dbReference type="InterPro" id="IPR050194">
    <property type="entry name" value="Glycosyltransferase_grp1"/>
</dbReference>
<evidence type="ECO:0000259" key="1">
    <source>
        <dbReference type="Pfam" id="PF00534"/>
    </source>
</evidence>
<accession>A0ABQ1JZA5</accession>
<sequence length="377" mass="42079">MKIAIVCYPTFGGSGVVATELGLELARRGHEIHFITYSQPVRLALLNANIHYHEVHVPEYPLFHYQPYELALSSKLVDMVKLHGIELLHVHYAIPHAYAGYMAKKMLKEQGIHIPMVTTLHGTDITLVGKHPTYKPAVSFSINHSDVVTSVSENLKEDTYKHFDINREITVIPNFIEIDKNKTDITSECHRSMMATETQKIITHISNFRGVKRIIDVVKVFYEVQKSIPAKLMMVGDGPEKAEAEDLCDKLGIGDKVIFFGNSHEIDKILCFSDLFLLPSETESFGLAALEAMASGVPVISTNTGGLPEVNRDGVSGYLSNVGDVQDMAQKALSILSDDEVLLKFKSNALKVAQEFNIDKIVPLYEQLYRKALKKLV</sequence>
<evidence type="ECO:0000259" key="2">
    <source>
        <dbReference type="Pfam" id="PF13439"/>
    </source>
</evidence>
<dbReference type="EMBL" id="BMJE01000005">
    <property type="protein sequence ID" value="GGB81280.1"/>
    <property type="molecule type" value="Genomic_DNA"/>
</dbReference>
<dbReference type="InterPro" id="IPR023881">
    <property type="entry name" value="Thiol_BshA"/>
</dbReference>
<dbReference type="Gene3D" id="3.40.50.2000">
    <property type="entry name" value="Glycogen Phosphorylase B"/>
    <property type="match status" value="2"/>
</dbReference>
<dbReference type="PANTHER" id="PTHR45947:SF15">
    <property type="entry name" value="TEICHURONIC ACID BIOSYNTHESIS GLYCOSYLTRANSFERASE TUAC-RELATED"/>
    <property type="match status" value="1"/>
</dbReference>
<name>A0ABQ1JZA5_9FLAO</name>